<dbReference type="Proteomes" id="UP000321579">
    <property type="component" value="Unassembled WGS sequence"/>
</dbReference>
<dbReference type="AlphaFoldDB" id="A0A1B9DKS0"/>
<dbReference type="InterPro" id="IPR018060">
    <property type="entry name" value="HTH_AraC"/>
</dbReference>
<accession>A0A1B9DKS0</accession>
<dbReference type="EMBL" id="BJVF01000005">
    <property type="protein sequence ID" value="GEL11657.1"/>
    <property type="molecule type" value="Genomic_DNA"/>
</dbReference>
<evidence type="ECO:0000313" key="5">
    <source>
        <dbReference type="EMBL" id="GEL11657.1"/>
    </source>
</evidence>
<proteinExistence type="predicted"/>
<gene>
    <name evidence="6" type="ORF">FBGL_12095</name>
    <name evidence="5" type="ORF">FGL01_23960</name>
    <name evidence="7" type="ORF">SAMN05192550_2630</name>
</gene>
<evidence type="ECO:0000313" key="9">
    <source>
        <dbReference type="Proteomes" id="UP000182367"/>
    </source>
</evidence>
<comment type="caution">
    <text evidence="6">The sequence shown here is derived from an EMBL/GenBank/DDBJ whole genome shotgun (WGS) entry which is preliminary data.</text>
</comment>
<dbReference type="PROSITE" id="PS01124">
    <property type="entry name" value="HTH_ARAC_FAMILY_2"/>
    <property type="match status" value="1"/>
</dbReference>
<evidence type="ECO:0000313" key="7">
    <source>
        <dbReference type="EMBL" id="SDJ71368.1"/>
    </source>
</evidence>
<dbReference type="Proteomes" id="UP000182367">
    <property type="component" value="Unassembled WGS sequence"/>
</dbReference>
<dbReference type="SMART" id="SM00342">
    <property type="entry name" value="HTH_ARAC"/>
    <property type="match status" value="1"/>
</dbReference>
<reference evidence="7 9" key="3">
    <citation type="submission" date="2016-10" db="EMBL/GenBank/DDBJ databases">
        <authorList>
            <person name="Varghese N."/>
            <person name="Submissions S."/>
        </authorList>
    </citation>
    <scope>NUCLEOTIDE SEQUENCE [LARGE SCALE GENOMIC DNA]</scope>
    <source>
        <strain evidence="7 9">Gm-149</strain>
    </source>
</reference>
<dbReference type="EMBL" id="FNEO01000006">
    <property type="protein sequence ID" value="SDJ71368.1"/>
    <property type="molecule type" value="Genomic_DNA"/>
</dbReference>
<evidence type="ECO:0000259" key="4">
    <source>
        <dbReference type="PROSITE" id="PS01124"/>
    </source>
</evidence>
<keyword evidence="1" id="KW-0805">Transcription regulation</keyword>
<dbReference type="InterPro" id="IPR054015">
    <property type="entry name" value="ExsA-like_N"/>
</dbReference>
<evidence type="ECO:0000313" key="8">
    <source>
        <dbReference type="Proteomes" id="UP000093226"/>
    </source>
</evidence>
<sequence>MLQDRTQINILFSCTGEPKKDFEPFVQDFALSFILTGKMIINNGTETTEYNAGEIGFISKNQLVKTQKLPQDNKPFMGISIFLPKETLYNFSKEHNILPKGQYTGKPNFIFPHDPFLKGFFDSIVPYFENPDALTENLATIKTNEIIELLIKKTQMQNLLFNFQDDFKIDLEAYMNRNFTHNIPLEQFAKLTGRSISTFKRDFQEIFKETPSKWLIKKRLDLAHFLITKQNKKPVEVYYDVGFVSFAHFSRTFKTEFKINPSEIEKNHS</sequence>
<keyword evidence="2 7" id="KW-0238">DNA-binding</keyword>
<keyword evidence="9" id="KW-1185">Reference proteome</keyword>
<dbReference type="PANTHER" id="PTHR43280:SF2">
    <property type="entry name" value="HTH-TYPE TRANSCRIPTIONAL REGULATOR EXSA"/>
    <property type="match status" value="1"/>
</dbReference>
<dbReference type="Gene3D" id="1.10.10.60">
    <property type="entry name" value="Homeodomain-like"/>
    <property type="match status" value="1"/>
</dbReference>
<reference evidence="6" key="2">
    <citation type="submission" date="2016-03" db="EMBL/GenBank/DDBJ databases">
        <authorList>
            <person name="Ploux O."/>
        </authorList>
    </citation>
    <scope>NUCLEOTIDE SEQUENCE</scope>
    <source>
        <strain evidence="6">NBRC 105008</strain>
    </source>
</reference>
<evidence type="ECO:0000256" key="3">
    <source>
        <dbReference type="ARBA" id="ARBA00023163"/>
    </source>
</evidence>
<dbReference type="Proteomes" id="UP000093226">
    <property type="component" value="Unassembled WGS sequence"/>
</dbReference>
<evidence type="ECO:0000313" key="10">
    <source>
        <dbReference type="Proteomes" id="UP000321579"/>
    </source>
</evidence>
<dbReference type="OrthoDB" id="4480133at2"/>
<organism evidence="6 8">
    <name type="scientific">Flavobacterium glycines</name>
    <dbReference type="NCBI Taxonomy" id="551990"/>
    <lineage>
        <taxon>Bacteria</taxon>
        <taxon>Pseudomonadati</taxon>
        <taxon>Bacteroidota</taxon>
        <taxon>Flavobacteriia</taxon>
        <taxon>Flavobacteriales</taxon>
        <taxon>Flavobacteriaceae</taxon>
        <taxon>Flavobacterium</taxon>
    </lineage>
</organism>
<protein>
    <submittedName>
        <fullName evidence="5">AraC family transcriptional regulator</fullName>
    </submittedName>
    <submittedName>
        <fullName evidence="7">AraC-type DNA-binding protein</fullName>
    </submittedName>
</protein>
<name>A0A1B9DKS0_9FLAO</name>
<dbReference type="Pfam" id="PF22200">
    <property type="entry name" value="ExsA_N"/>
    <property type="match status" value="1"/>
</dbReference>
<dbReference type="GO" id="GO:0043565">
    <property type="term" value="F:sequence-specific DNA binding"/>
    <property type="evidence" value="ECO:0007669"/>
    <property type="project" value="InterPro"/>
</dbReference>
<evidence type="ECO:0000256" key="1">
    <source>
        <dbReference type="ARBA" id="ARBA00023015"/>
    </source>
</evidence>
<reference evidence="8" key="1">
    <citation type="submission" date="2016-03" db="EMBL/GenBank/DDBJ databases">
        <title>Draft genome sequence of Paenibacillus glacialis DSM 22343.</title>
        <authorList>
            <person name="Shin S.-K."/>
            <person name="Yi H."/>
        </authorList>
    </citation>
    <scope>NUCLEOTIDE SEQUENCE [LARGE SCALE GENOMIC DNA]</scope>
    <source>
        <strain evidence="8">NBRC 105008</strain>
    </source>
</reference>
<reference evidence="5 10" key="4">
    <citation type="submission" date="2019-07" db="EMBL/GenBank/DDBJ databases">
        <title>Whole genome shotgun sequence of Flavobacterium glycines NBRC 105008.</title>
        <authorList>
            <person name="Hosoyama A."/>
            <person name="Uohara A."/>
            <person name="Ohji S."/>
            <person name="Ichikawa N."/>
        </authorList>
    </citation>
    <scope>NUCLEOTIDE SEQUENCE [LARGE SCALE GENOMIC DNA]</scope>
    <source>
        <strain evidence="5 10">NBRC 105008</strain>
    </source>
</reference>
<dbReference type="EMBL" id="LVEO01000022">
    <property type="protein sequence ID" value="OCB70302.1"/>
    <property type="molecule type" value="Genomic_DNA"/>
</dbReference>
<dbReference type="PANTHER" id="PTHR43280">
    <property type="entry name" value="ARAC-FAMILY TRANSCRIPTIONAL REGULATOR"/>
    <property type="match status" value="1"/>
</dbReference>
<dbReference type="InterPro" id="IPR009057">
    <property type="entry name" value="Homeodomain-like_sf"/>
</dbReference>
<dbReference type="GO" id="GO:0003700">
    <property type="term" value="F:DNA-binding transcription factor activity"/>
    <property type="evidence" value="ECO:0007669"/>
    <property type="project" value="InterPro"/>
</dbReference>
<dbReference type="Pfam" id="PF12833">
    <property type="entry name" value="HTH_18"/>
    <property type="match status" value="1"/>
</dbReference>
<dbReference type="RefSeq" id="WP_066328827.1">
    <property type="nucleotide sequence ID" value="NZ_BJVF01000005.1"/>
</dbReference>
<evidence type="ECO:0000313" key="6">
    <source>
        <dbReference type="EMBL" id="OCB70302.1"/>
    </source>
</evidence>
<evidence type="ECO:0000256" key="2">
    <source>
        <dbReference type="ARBA" id="ARBA00023125"/>
    </source>
</evidence>
<dbReference type="STRING" id="551990.SAMN05192550_2630"/>
<keyword evidence="3" id="KW-0804">Transcription</keyword>
<feature type="domain" description="HTH araC/xylS-type" evidence="4">
    <location>
        <begin position="169"/>
        <end position="267"/>
    </location>
</feature>
<dbReference type="SUPFAM" id="SSF46689">
    <property type="entry name" value="Homeodomain-like"/>
    <property type="match status" value="2"/>
</dbReference>